<evidence type="ECO:0000256" key="1">
    <source>
        <dbReference type="SAM" id="Phobius"/>
    </source>
</evidence>
<organism evidence="3 4">
    <name type="scientific">Allohahella marinimesophila</name>
    <dbReference type="NCBI Taxonomy" id="1054972"/>
    <lineage>
        <taxon>Bacteria</taxon>
        <taxon>Pseudomonadati</taxon>
        <taxon>Pseudomonadota</taxon>
        <taxon>Gammaproteobacteria</taxon>
        <taxon>Oceanospirillales</taxon>
        <taxon>Hahellaceae</taxon>
        <taxon>Allohahella</taxon>
    </lineage>
</organism>
<sequence>MQMEWIYLIIGLTLLVVAVVDALWTTLWIDGSGGPVTARVTTLIWRFCLKTTGRDKHHTLSLFGPVIVTTAVVLWVLMIWMGWVLVFSADDQALWNKNDSIYSDWTDRIYFVAYSMFTMGNGDIIPAADKWQVITGLCTASGMLLVTLSVTYLLNVVSAAVQKRAFATQVLGLGRTPAEFVQNCWNGHDFRDLDLVLNSLASQLSALGEQYRAYPVLQYYHAAHAQKSPPLAIAVLDEALLIFQHGIAPEQRPNIVLLRSAQSAIDSFMTTLPSAFIKTADSPPVPPDLDKLRSRGIPVGNRDTFLTKLNADAERRKKLLGLVRNDGWRWMEGAYE</sequence>
<dbReference type="GO" id="GO:0034220">
    <property type="term" value="P:monoatomic ion transmembrane transport"/>
    <property type="evidence" value="ECO:0007669"/>
    <property type="project" value="UniProtKB-KW"/>
</dbReference>
<evidence type="ECO:0000259" key="2">
    <source>
        <dbReference type="Pfam" id="PF07885"/>
    </source>
</evidence>
<keyword evidence="4" id="KW-1185">Reference proteome</keyword>
<keyword evidence="3" id="KW-0406">Ion transport</keyword>
<feature type="transmembrane region" description="Helical" evidence="1">
    <location>
        <begin position="134"/>
        <end position="154"/>
    </location>
</feature>
<name>A0ABP7P2I3_9GAMM</name>
<reference evidence="4" key="1">
    <citation type="journal article" date="2019" name="Int. J. Syst. Evol. Microbiol.">
        <title>The Global Catalogue of Microorganisms (GCM) 10K type strain sequencing project: providing services to taxonomists for standard genome sequencing and annotation.</title>
        <authorList>
            <consortium name="The Broad Institute Genomics Platform"/>
            <consortium name="The Broad Institute Genome Sequencing Center for Infectious Disease"/>
            <person name="Wu L."/>
            <person name="Ma J."/>
        </authorList>
    </citation>
    <scope>NUCLEOTIDE SEQUENCE [LARGE SCALE GENOMIC DNA]</scope>
    <source>
        <strain evidence="4">JCM 17555</strain>
    </source>
</reference>
<evidence type="ECO:0000313" key="3">
    <source>
        <dbReference type="EMBL" id="GAA3958234.1"/>
    </source>
</evidence>
<keyword evidence="1" id="KW-0812">Transmembrane</keyword>
<evidence type="ECO:0000313" key="4">
    <source>
        <dbReference type="Proteomes" id="UP001501337"/>
    </source>
</evidence>
<dbReference type="SUPFAM" id="SSF81324">
    <property type="entry name" value="Voltage-gated potassium channels"/>
    <property type="match status" value="1"/>
</dbReference>
<gene>
    <name evidence="3" type="ORF">GCM10022278_15860</name>
</gene>
<keyword evidence="1" id="KW-0472">Membrane</keyword>
<dbReference type="Gene3D" id="1.10.287.70">
    <property type="match status" value="1"/>
</dbReference>
<keyword evidence="3" id="KW-0813">Transport</keyword>
<dbReference type="EMBL" id="BAABBO010000007">
    <property type="protein sequence ID" value="GAA3958234.1"/>
    <property type="molecule type" value="Genomic_DNA"/>
</dbReference>
<keyword evidence="3" id="KW-0407">Ion channel</keyword>
<feature type="transmembrane region" description="Helical" evidence="1">
    <location>
        <begin position="109"/>
        <end position="128"/>
    </location>
</feature>
<dbReference type="Proteomes" id="UP001501337">
    <property type="component" value="Unassembled WGS sequence"/>
</dbReference>
<protein>
    <submittedName>
        <fullName evidence="3">Potassium channel family protein</fullName>
    </submittedName>
</protein>
<comment type="caution">
    <text evidence="3">The sequence shown here is derived from an EMBL/GenBank/DDBJ whole genome shotgun (WGS) entry which is preliminary data.</text>
</comment>
<keyword evidence="1" id="KW-1133">Transmembrane helix</keyword>
<accession>A0ABP7P2I3</accession>
<proteinExistence type="predicted"/>
<feature type="domain" description="Potassium channel" evidence="2">
    <location>
        <begin position="75"/>
        <end position="157"/>
    </location>
</feature>
<dbReference type="InterPro" id="IPR013099">
    <property type="entry name" value="K_chnl_dom"/>
</dbReference>
<dbReference type="Pfam" id="PF07885">
    <property type="entry name" value="Ion_trans_2"/>
    <property type="match status" value="1"/>
</dbReference>
<feature type="transmembrane region" description="Helical" evidence="1">
    <location>
        <begin position="62"/>
        <end position="88"/>
    </location>
</feature>